<keyword evidence="2" id="KW-0812">Transmembrane</keyword>
<name>A0A1I0QGN5_9EURY</name>
<protein>
    <submittedName>
        <fullName evidence="3">Uncharacterized protein</fullName>
    </submittedName>
</protein>
<dbReference type="RefSeq" id="WP_241471263.1">
    <property type="nucleotide sequence ID" value="NZ_FOIS01000004.1"/>
</dbReference>
<evidence type="ECO:0000256" key="2">
    <source>
        <dbReference type="SAM" id="Phobius"/>
    </source>
</evidence>
<evidence type="ECO:0000313" key="3">
    <source>
        <dbReference type="EMBL" id="SEW26222.1"/>
    </source>
</evidence>
<dbReference type="eggNOG" id="arCOG13289">
    <property type="taxonomic scope" value="Archaea"/>
</dbReference>
<evidence type="ECO:0000313" key="4">
    <source>
        <dbReference type="Proteomes" id="UP000183275"/>
    </source>
</evidence>
<keyword evidence="2" id="KW-0472">Membrane</keyword>
<proteinExistence type="predicted"/>
<evidence type="ECO:0000256" key="1">
    <source>
        <dbReference type="SAM" id="MobiDB-lite"/>
    </source>
</evidence>
<feature type="transmembrane region" description="Helical" evidence="2">
    <location>
        <begin position="111"/>
        <end position="130"/>
    </location>
</feature>
<organism evidence="3 4">
    <name type="scientific">Natrinema salifodinae</name>
    <dbReference type="NCBI Taxonomy" id="1202768"/>
    <lineage>
        <taxon>Archaea</taxon>
        <taxon>Methanobacteriati</taxon>
        <taxon>Methanobacteriota</taxon>
        <taxon>Stenosarchaea group</taxon>
        <taxon>Halobacteria</taxon>
        <taxon>Halobacteriales</taxon>
        <taxon>Natrialbaceae</taxon>
        <taxon>Natrinema</taxon>
    </lineage>
</organism>
<sequence>MRTDTDADTAADGRLPIDARDPAASTLGRLDHPLLGREPRRTVLAVAYLVGLVAMFCASYLGARLTIDGVVLDAASTSGFDALSMVFIAFVSLTLLVVAPCYALWNGGPALSFALPLVPVAMGDVLSGAYVLDLDVAIALTVGAGAAAIALAADDARRARSLRDWRVGIDEDRLLFVTASAIVAGVGVGRFLAAAPAYIREWYAPAGACWLLTGAVVGGYWLAWIGTVWRTRVDQSTAETESTS</sequence>
<keyword evidence="2" id="KW-1133">Transmembrane helix</keyword>
<feature type="transmembrane region" description="Helical" evidence="2">
    <location>
        <begin position="136"/>
        <end position="153"/>
    </location>
</feature>
<feature type="region of interest" description="Disordered" evidence="1">
    <location>
        <begin position="1"/>
        <end position="20"/>
    </location>
</feature>
<reference evidence="4" key="1">
    <citation type="submission" date="2016-10" db="EMBL/GenBank/DDBJ databases">
        <authorList>
            <person name="Varghese N."/>
        </authorList>
    </citation>
    <scope>NUCLEOTIDE SEQUENCE [LARGE SCALE GENOMIC DNA]</scope>
    <source>
        <strain evidence="4">CGMCC 1.12284</strain>
    </source>
</reference>
<feature type="transmembrane region" description="Helical" evidence="2">
    <location>
        <begin position="202"/>
        <end position="223"/>
    </location>
</feature>
<dbReference type="Proteomes" id="UP000183275">
    <property type="component" value="Unassembled WGS sequence"/>
</dbReference>
<feature type="transmembrane region" description="Helical" evidence="2">
    <location>
        <begin position="82"/>
        <end position="104"/>
    </location>
</feature>
<dbReference type="AlphaFoldDB" id="A0A1I0QGN5"/>
<dbReference type="STRING" id="1202768.SAMN05216285_3554"/>
<accession>A0A1I0QGN5</accession>
<keyword evidence="4" id="KW-1185">Reference proteome</keyword>
<feature type="transmembrane region" description="Helical" evidence="2">
    <location>
        <begin position="43"/>
        <end position="62"/>
    </location>
</feature>
<feature type="transmembrane region" description="Helical" evidence="2">
    <location>
        <begin position="174"/>
        <end position="196"/>
    </location>
</feature>
<dbReference type="EMBL" id="FOIS01000004">
    <property type="protein sequence ID" value="SEW26222.1"/>
    <property type="molecule type" value="Genomic_DNA"/>
</dbReference>
<gene>
    <name evidence="3" type="ORF">SAMN05216285_3554</name>
</gene>